<organism evidence="2 3">
    <name type="scientific">Thomasclavelia ramosa</name>
    <dbReference type="NCBI Taxonomy" id="1547"/>
    <lineage>
        <taxon>Bacteria</taxon>
        <taxon>Bacillati</taxon>
        <taxon>Bacillota</taxon>
        <taxon>Erysipelotrichia</taxon>
        <taxon>Erysipelotrichales</taxon>
        <taxon>Coprobacillaceae</taxon>
        <taxon>Thomasclavelia</taxon>
    </lineage>
</organism>
<protein>
    <submittedName>
        <fullName evidence="2">Uncharacterized protein</fullName>
    </submittedName>
</protein>
<proteinExistence type="predicted"/>
<evidence type="ECO:0000313" key="2">
    <source>
        <dbReference type="EMBL" id="RGD86488.1"/>
    </source>
</evidence>
<dbReference type="AlphaFoldDB" id="A0A3E3EGG6"/>
<keyword evidence="1" id="KW-1133">Transmembrane helix</keyword>
<accession>A0A3E3EGG6</accession>
<name>A0A3E3EGG6_9FIRM</name>
<comment type="caution">
    <text evidence="2">The sequence shown here is derived from an EMBL/GenBank/DDBJ whole genome shotgun (WGS) entry which is preliminary data.</text>
</comment>
<reference evidence="2 3" key="1">
    <citation type="submission" date="2018-08" db="EMBL/GenBank/DDBJ databases">
        <title>A genome reference for cultivated species of the human gut microbiota.</title>
        <authorList>
            <person name="Zou Y."/>
            <person name="Xue W."/>
            <person name="Luo G."/>
        </authorList>
    </citation>
    <scope>NUCLEOTIDE SEQUENCE [LARGE SCALE GENOMIC DNA]</scope>
    <source>
        <strain evidence="2 3">OM06-4</strain>
    </source>
</reference>
<feature type="transmembrane region" description="Helical" evidence="1">
    <location>
        <begin position="102"/>
        <end position="124"/>
    </location>
</feature>
<feature type="transmembrane region" description="Helical" evidence="1">
    <location>
        <begin position="20"/>
        <end position="38"/>
    </location>
</feature>
<keyword evidence="1" id="KW-0472">Membrane</keyword>
<evidence type="ECO:0000256" key="1">
    <source>
        <dbReference type="SAM" id="Phobius"/>
    </source>
</evidence>
<dbReference type="EMBL" id="QUSL01000005">
    <property type="protein sequence ID" value="RGD86488.1"/>
    <property type="molecule type" value="Genomic_DNA"/>
</dbReference>
<dbReference type="RefSeq" id="WP_117580797.1">
    <property type="nucleotide sequence ID" value="NZ_QUSL01000005.1"/>
</dbReference>
<feature type="transmembrane region" description="Helical" evidence="1">
    <location>
        <begin position="130"/>
        <end position="151"/>
    </location>
</feature>
<sequence>MDKRIILAREDLKKTNYWMITLMISALTLIILSLTNVLTINSNNEHYIDFVHGYQTGLSFALFVFPCINLISNFFLAKNEVKLIEKYINDHDERKLFIADKVGGNFSFTFEIITMALVSVIAPLCSFDLLLGIVACIFIIIIIRGCLYLYYNHEY</sequence>
<keyword evidence="1" id="KW-0812">Transmembrane</keyword>
<gene>
    <name evidence="2" type="ORF">DXB93_04790</name>
</gene>
<dbReference type="Proteomes" id="UP000261032">
    <property type="component" value="Unassembled WGS sequence"/>
</dbReference>
<feature type="transmembrane region" description="Helical" evidence="1">
    <location>
        <begin position="58"/>
        <end position="77"/>
    </location>
</feature>
<evidence type="ECO:0000313" key="3">
    <source>
        <dbReference type="Proteomes" id="UP000261032"/>
    </source>
</evidence>